<evidence type="ECO:0000313" key="8">
    <source>
        <dbReference type="Proteomes" id="UP000801492"/>
    </source>
</evidence>
<keyword evidence="4" id="KW-0378">Hydrolase</keyword>
<dbReference type="InterPro" id="IPR008758">
    <property type="entry name" value="Peptidase_S28"/>
</dbReference>
<keyword evidence="5" id="KW-0325">Glycoprotein</keyword>
<dbReference type="Gene3D" id="1.20.120.980">
    <property type="entry name" value="Serine carboxypeptidase S28, SKS domain"/>
    <property type="match status" value="1"/>
</dbReference>
<dbReference type="GO" id="GO:0070008">
    <property type="term" value="F:serine-type exopeptidase activity"/>
    <property type="evidence" value="ECO:0007669"/>
    <property type="project" value="InterPro"/>
</dbReference>
<dbReference type="SUPFAM" id="SSF53474">
    <property type="entry name" value="alpha/beta-Hydrolases"/>
    <property type="match status" value="1"/>
</dbReference>
<dbReference type="PANTHER" id="PTHR11010:SF117">
    <property type="entry name" value="SERINE PROTEASE 16"/>
    <property type="match status" value="1"/>
</dbReference>
<dbReference type="GO" id="GO:0006508">
    <property type="term" value="P:proteolysis"/>
    <property type="evidence" value="ECO:0007669"/>
    <property type="project" value="UniProtKB-KW"/>
</dbReference>
<keyword evidence="2" id="KW-0645">Protease</keyword>
<dbReference type="Gene3D" id="3.40.50.1820">
    <property type="entry name" value="alpha/beta hydrolase"/>
    <property type="match status" value="1"/>
</dbReference>
<evidence type="ECO:0000256" key="5">
    <source>
        <dbReference type="ARBA" id="ARBA00023180"/>
    </source>
</evidence>
<reference evidence="7" key="1">
    <citation type="submission" date="2019-08" db="EMBL/GenBank/DDBJ databases">
        <title>The genome of the North American firefly Photinus pyralis.</title>
        <authorList>
            <consortium name="Photinus pyralis genome working group"/>
            <person name="Fallon T.R."/>
            <person name="Sander Lower S.E."/>
            <person name="Weng J.-K."/>
        </authorList>
    </citation>
    <scope>NUCLEOTIDE SEQUENCE</scope>
    <source>
        <strain evidence="7">TRF0915ILg1</strain>
        <tissue evidence="7">Whole body</tissue>
    </source>
</reference>
<evidence type="ECO:0000256" key="2">
    <source>
        <dbReference type="ARBA" id="ARBA00022670"/>
    </source>
</evidence>
<feature type="signal peptide" evidence="6">
    <location>
        <begin position="1"/>
        <end position="19"/>
    </location>
</feature>
<protein>
    <submittedName>
        <fullName evidence="7">Uncharacterized protein</fullName>
    </submittedName>
</protein>
<evidence type="ECO:0000256" key="1">
    <source>
        <dbReference type="ARBA" id="ARBA00011079"/>
    </source>
</evidence>
<keyword evidence="8" id="KW-1185">Reference proteome</keyword>
<dbReference type="PANTHER" id="PTHR11010">
    <property type="entry name" value="PROTEASE S28 PRO-X CARBOXYPEPTIDASE-RELATED"/>
    <property type="match status" value="1"/>
</dbReference>
<proteinExistence type="inferred from homology"/>
<name>A0A8K0G0X7_IGNLU</name>
<organism evidence="7 8">
    <name type="scientific">Ignelater luminosus</name>
    <name type="common">Cucubano</name>
    <name type="synonym">Pyrophorus luminosus</name>
    <dbReference type="NCBI Taxonomy" id="2038154"/>
    <lineage>
        <taxon>Eukaryota</taxon>
        <taxon>Metazoa</taxon>
        <taxon>Ecdysozoa</taxon>
        <taxon>Arthropoda</taxon>
        <taxon>Hexapoda</taxon>
        <taxon>Insecta</taxon>
        <taxon>Pterygota</taxon>
        <taxon>Neoptera</taxon>
        <taxon>Endopterygota</taxon>
        <taxon>Coleoptera</taxon>
        <taxon>Polyphaga</taxon>
        <taxon>Elateriformia</taxon>
        <taxon>Elateroidea</taxon>
        <taxon>Elateridae</taxon>
        <taxon>Agrypninae</taxon>
        <taxon>Pyrophorini</taxon>
        <taxon>Ignelater</taxon>
    </lineage>
</organism>
<dbReference type="AlphaFoldDB" id="A0A8K0G0X7"/>
<dbReference type="GO" id="GO:0008239">
    <property type="term" value="F:dipeptidyl-peptidase activity"/>
    <property type="evidence" value="ECO:0007669"/>
    <property type="project" value="TreeGrafter"/>
</dbReference>
<dbReference type="Pfam" id="PF05577">
    <property type="entry name" value="Peptidase_S28"/>
    <property type="match status" value="2"/>
</dbReference>
<gene>
    <name evidence="7" type="ORF">ILUMI_24164</name>
</gene>
<comment type="caution">
    <text evidence="7">The sequence shown here is derived from an EMBL/GenBank/DDBJ whole genome shotgun (WGS) entry which is preliminary data.</text>
</comment>
<evidence type="ECO:0000256" key="6">
    <source>
        <dbReference type="SAM" id="SignalP"/>
    </source>
</evidence>
<sequence>MKYSGFLTNLLILIVTLKAATIPNEDNRENKIGSEEEVLEEDHWIEEDINNNTLNQAATIPNEDSRENEIEGVWEEYKELEEQWFEQYINHLDVLDNSTFYQRYFEENTYFKPGGPLLLEIGGEGAITADSVRDGPSYKLAKKLHGKVVLLEHRYYGKSSPFENFTSEYMYYLNVEQALEDLAYFIQTIKRTTPGLEHSKVGVFGCSYPGSLATWFRYKFPHLADAAWASSAPLRAVADFQEYLEVASAVYANVSSLCVDTIRKGYDETKKLLSTPEGKEKVRTKLENWGCGNITDMEPNDILGYIRYVVADHNVPPNHGIESCRILANETVRTSPLERLVEFLLHQSVSVCSGYETDFPNDGLAWNYQTCTEFGYTVTTTSSKQPFNDSRKGVEEDVETCIENFGEKFNMEALQRGIERINRVYGSVNLKVTKVLSVHGELDPWYKLGLYEQNNEEAPVIFIPGTSHCAAHIESEDEPIALTKARNKAEKIMMKWLQ</sequence>
<dbReference type="InterPro" id="IPR042269">
    <property type="entry name" value="Ser_carbopepase_S28_SKS"/>
</dbReference>
<accession>A0A8K0G0X7</accession>
<evidence type="ECO:0000256" key="3">
    <source>
        <dbReference type="ARBA" id="ARBA00022729"/>
    </source>
</evidence>
<dbReference type="OrthoDB" id="1735038at2759"/>
<comment type="similarity">
    <text evidence="1">Belongs to the peptidase S28 family.</text>
</comment>
<evidence type="ECO:0000256" key="4">
    <source>
        <dbReference type="ARBA" id="ARBA00022801"/>
    </source>
</evidence>
<dbReference type="EMBL" id="VTPC01090662">
    <property type="protein sequence ID" value="KAF2882016.1"/>
    <property type="molecule type" value="Genomic_DNA"/>
</dbReference>
<evidence type="ECO:0000313" key="7">
    <source>
        <dbReference type="EMBL" id="KAF2882016.1"/>
    </source>
</evidence>
<keyword evidence="3 6" id="KW-0732">Signal</keyword>
<feature type="chain" id="PRO_5035466055" evidence="6">
    <location>
        <begin position="20"/>
        <end position="498"/>
    </location>
</feature>
<dbReference type="Proteomes" id="UP000801492">
    <property type="component" value="Unassembled WGS sequence"/>
</dbReference>
<dbReference type="InterPro" id="IPR029058">
    <property type="entry name" value="AB_hydrolase_fold"/>
</dbReference>